<reference evidence="1" key="1">
    <citation type="submission" date="2014-11" db="EMBL/GenBank/DDBJ databases">
        <authorList>
            <person name="Amaro Gonzalez C."/>
        </authorList>
    </citation>
    <scope>NUCLEOTIDE SEQUENCE</scope>
</reference>
<evidence type="ECO:0000313" key="1">
    <source>
        <dbReference type="EMBL" id="JAI07031.1"/>
    </source>
</evidence>
<proteinExistence type="predicted"/>
<reference evidence="1" key="2">
    <citation type="journal article" date="2015" name="Fish Shellfish Immunol.">
        <title>Early steps in the European eel (Anguilla anguilla)-Vibrio vulnificus interaction in the gills: Role of the RtxA13 toxin.</title>
        <authorList>
            <person name="Callol A."/>
            <person name="Pajuelo D."/>
            <person name="Ebbesson L."/>
            <person name="Teles M."/>
            <person name="MacKenzie S."/>
            <person name="Amaro C."/>
        </authorList>
    </citation>
    <scope>NUCLEOTIDE SEQUENCE</scope>
</reference>
<organism evidence="1">
    <name type="scientific">Anguilla anguilla</name>
    <name type="common">European freshwater eel</name>
    <name type="synonym">Muraena anguilla</name>
    <dbReference type="NCBI Taxonomy" id="7936"/>
    <lineage>
        <taxon>Eukaryota</taxon>
        <taxon>Metazoa</taxon>
        <taxon>Chordata</taxon>
        <taxon>Craniata</taxon>
        <taxon>Vertebrata</taxon>
        <taxon>Euteleostomi</taxon>
        <taxon>Actinopterygii</taxon>
        <taxon>Neopterygii</taxon>
        <taxon>Teleostei</taxon>
        <taxon>Anguilliformes</taxon>
        <taxon>Anguillidae</taxon>
        <taxon>Anguilla</taxon>
    </lineage>
</organism>
<sequence length="11" mass="1221">MGVNDSWRGLS</sequence>
<name>A0A0E9XYU5_ANGAN</name>
<accession>A0A0E9XYU5</accession>
<dbReference type="EMBL" id="GBXM01001547">
    <property type="protein sequence ID" value="JAI07031.1"/>
    <property type="molecule type" value="Transcribed_RNA"/>
</dbReference>
<protein>
    <submittedName>
        <fullName evidence="1">Uncharacterized protein</fullName>
    </submittedName>
</protein>